<organism evidence="8 9">
    <name type="scientific">Marinospirillum alkalitolerans</name>
    <dbReference type="NCBI Taxonomy" id="3123374"/>
    <lineage>
        <taxon>Bacteria</taxon>
        <taxon>Pseudomonadati</taxon>
        <taxon>Pseudomonadota</taxon>
        <taxon>Gammaproteobacteria</taxon>
        <taxon>Oceanospirillales</taxon>
        <taxon>Oceanospirillaceae</taxon>
        <taxon>Marinospirillum</taxon>
    </lineage>
</organism>
<comment type="similarity">
    <text evidence="2 6">Belongs to the FKBP-type PPIase family.</text>
</comment>
<dbReference type="SUPFAM" id="SSF54534">
    <property type="entry name" value="FKBP-like"/>
    <property type="match status" value="1"/>
</dbReference>
<dbReference type="RefSeq" id="WP_405337356.1">
    <property type="nucleotide sequence ID" value="NZ_JBANFI010000002.1"/>
</dbReference>
<feature type="domain" description="PPIase FKBP-type" evidence="7">
    <location>
        <begin position="9"/>
        <end position="75"/>
    </location>
</feature>
<name>A0ABW8PV51_9GAMM</name>
<evidence type="ECO:0000256" key="4">
    <source>
        <dbReference type="ARBA" id="ARBA00023235"/>
    </source>
</evidence>
<dbReference type="PROSITE" id="PS50059">
    <property type="entry name" value="FKBP_PPIASE"/>
    <property type="match status" value="1"/>
</dbReference>
<evidence type="ECO:0000256" key="5">
    <source>
        <dbReference type="PROSITE-ProRule" id="PRU00277"/>
    </source>
</evidence>
<comment type="catalytic activity">
    <reaction evidence="1 5 6">
        <text>[protein]-peptidylproline (omega=180) = [protein]-peptidylproline (omega=0)</text>
        <dbReference type="Rhea" id="RHEA:16237"/>
        <dbReference type="Rhea" id="RHEA-COMP:10747"/>
        <dbReference type="Rhea" id="RHEA-COMP:10748"/>
        <dbReference type="ChEBI" id="CHEBI:83833"/>
        <dbReference type="ChEBI" id="CHEBI:83834"/>
        <dbReference type="EC" id="5.2.1.8"/>
    </reaction>
</comment>
<evidence type="ECO:0000259" key="7">
    <source>
        <dbReference type="PROSITE" id="PS50059"/>
    </source>
</evidence>
<evidence type="ECO:0000256" key="3">
    <source>
        <dbReference type="ARBA" id="ARBA00023110"/>
    </source>
</evidence>
<dbReference type="InterPro" id="IPR048261">
    <property type="entry name" value="SlpA/SlyD-like_ins_sf"/>
</dbReference>
<comment type="caution">
    <text evidence="8">The sequence shown here is derived from an EMBL/GenBank/DDBJ whole genome shotgun (WGS) entry which is preliminary data.</text>
</comment>
<dbReference type="NCBIfam" id="NF011676">
    <property type="entry name" value="PRK15095.1"/>
    <property type="match status" value="1"/>
</dbReference>
<dbReference type="InterPro" id="IPR001179">
    <property type="entry name" value="PPIase_FKBP_dom"/>
</dbReference>
<keyword evidence="9" id="KW-1185">Reference proteome</keyword>
<dbReference type="Proteomes" id="UP001621714">
    <property type="component" value="Unassembled WGS sequence"/>
</dbReference>
<accession>A0ABW8PV51</accession>
<sequence>MTHTTITPSSQVKLHFSLSLEDGQLVDSNFDQAPAELIIGDGNLPEGFESLLLGLNEGDEQSFTVPPEKAFGQHNPSNIQLLARKDFADADQLEVGMVFGFTDKAGGELPGVIAELDEQQVRVDFNHPLAGRTLTFKVKILTVQPAETQANPG</sequence>
<reference evidence="8 9" key="1">
    <citation type="submission" date="2024-02" db="EMBL/GenBank/DDBJ databases">
        <title>Marinospirillum sp. MEB 164 isolated from Lonar lake sediment.</title>
        <authorList>
            <person name="Joshi A."/>
            <person name="Thite S."/>
        </authorList>
    </citation>
    <scope>NUCLEOTIDE SEQUENCE [LARGE SCALE GENOMIC DNA]</scope>
    <source>
        <strain evidence="8 9">MEB164</strain>
    </source>
</reference>
<dbReference type="Pfam" id="PF00254">
    <property type="entry name" value="FKBP_C"/>
    <property type="match status" value="1"/>
</dbReference>
<dbReference type="Gene3D" id="3.10.50.40">
    <property type="match status" value="1"/>
</dbReference>
<dbReference type="EC" id="5.2.1.8" evidence="6"/>
<dbReference type="EMBL" id="JBANFI010000002">
    <property type="protein sequence ID" value="MFK7160153.1"/>
    <property type="molecule type" value="Genomic_DNA"/>
</dbReference>
<keyword evidence="4 5" id="KW-0413">Isomerase</keyword>
<protein>
    <recommendedName>
        <fullName evidence="6">Peptidyl-prolyl cis-trans isomerase</fullName>
        <ecNumber evidence="6">5.2.1.8</ecNumber>
    </recommendedName>
</protein>
<dbReference type="PANTHER" id="PTHR47861">
    <property type="entry name" value="FKBP-TYPE PEPTIDYL-PROLYL CIS-TRANS ISOMERASE SLYD"/>
    <property type="match status" value="1"/>
</dbReference>
<evidence type="ECO:0000313" key="8">
    <source>
        <dbReference type="EMBL" id="MFK7160153.1"/>
    </source>
</evidence>
<evidence type="ECO:0000256" key="2">
    <source>
        <dbReference type="ARBA" id="ARBA00006577"/>
    </source>
</evidence>
<evidence type="ECO:0000313" key="9">
    <source>
        <dbReference type="Proteomes" id="UP001621714"/>
    </source>
</evidence>
<dbReference type="InterPro" id="IPR046357">
    <property type="entry name" value="PPIase_dom_sf"/>
</dbReference>
<keyword evidence="3 5" id="KW-0697">Rotamase</keyword>
<evidence type="ECO:0000256" key="6">
    <source>
        <dbReference type="RuleBase" id="RU003915"/>
    </source>
</evidence>
<dbReference type="GO" id="GO:0003755">
    <property type="term" value="F:peptidyl-prolyl cis-trans isomerase activity"/>
    <property type="evidence" value="ECO:0007669"/>
    <property type="project" value="UniProtKB-EC"/>
</dbReference>
<dbReference type="Gene3D" id="2.40.10.330">
    <property type="match status" value="1"/>
</dbReference>
<evidence type="ECO:0000256" key="1">
    <source>
        <dbReference type="ARBA" id="ARBA00000971"/>
    </source>
</evidence>
<gene>
    <name evidence="8" type="primary">fkpB</name>
    <name evidence="8" type="ORF">V6U78_03770</name>
</gene>
<proteinExistence type="inferred from homology"/>
<dbReference type="PANTHER" id="PTHR47861:SF4">
    <property type="entry name" value="FKBP-TYPE 16 KDA PEPTIDYL-PROLYL CIS-TRANS ISOMERASE"/>
    <property type="match status" value="1"/>
</dbReference>